<dbReference type="InterPro" id="IPR036282">
    <property type="entry name" value="Glutathione-S-Trfase_C_sf"/>
</dbReference>
<dbReference type="PANTHER" id="PTHR43968">
    <property type="match status" value="1"/>
</dbReference>
<reference evidence="3 4" key="1">
    <citation type="submission" date="2018-05" db="EMBL/GenBank/DDBJ databases">
        <title>Acuticoccus sediminis sp. nov., isolated from deep-sea sediment of Indian Ocean.</title>
        <authorList>
            <person name="Liu X."/>
            <person name="Lai Q."/>
            <person name="Du Y."/>
            <person name="Sun F."/>
            <person name="Zhang X."/>
            <person name="Wang S."/>
            <person name="Shao Z."/>
        </authorList>
    </citation>
    <scope>NUCLEOTIDE SEQUENCE [LARGE SCALE GENOMIC DNA]</scope>
    <source>
        <strain evidence="3 4">PTG4-2</strain>
    </source>
</reference>
<dbReference type="Pfam" id="PF13410">
    <property type="entry name" value="GST_C_2"/>
    <property type="match status" value="1"/>
</dbReference>
<dbReference type="InterPro" id="IPR040079">
    <property type="entry name" value="Glutathione_S-Trfase"/>
</dbReference>
<dbReference type="SFLD" id="SFLDS00019">
    <property type="entry name" value="Glutathione_Transferase_(cytos"/>
    <property type="match status" value="1"/>
</dbReference>
<organism evidence="3 4">
    <name type="scientific">Acuticoccus sediminis</name>
    <dbReference type="NCBI Taxonomy" id="2184697"/>
    <lineage>
        <taxon>Bacteria</taxon>
        <taxon>Pseudomonadati</taxon>
        <taxon>Pseudomonadota</taxon>
        <taxon>Alphaproteobacteria</taxon>
        <taxon>Hyphomicrobiales</taxon>
        <taxon>Amorphaceae</taxon>
        <taxon>Acuticoccus</taxon>
    </lineage>
</organism>
<dbReference type="OrthoDB" id="9795329at2"/>
<comment type="caution">
    <text evidence="3">The sequence shown here is derived from an EMBL/GenBank/DDBJ whole genome shotgun (WGS) entry which is preliminary data.</text>
</comment>
<dbReference type="InterPro" id="IPR010987">
    <property type="entry name" value="Glutathione-S-Trfase_C-like"/>
</dbReference>
<gene>
    <name evidence="3" type="ORF">DLJ53_22795</name>
</gene>
<dbReference type="InterPro" id="IPR050983">
    <property type="entry name" value="GST_Omega/HSP26"/>
</dbReference>
<dbReference type="Gene3D" id="3.40.30.10">
    <property type="entry name" value="Glutaredoxin"/>
    <property type="match status" value="1"/>
</dbReference>
<dbReference type="PROSITE" id="PS50404">
    <property type="entry name" value="GST_NTER"/>
    <property type="match status" value="1"/>
</dbReference>
<feature type="domain" description="GST N-terminal" evidence="1">
    <location>
        <begin position="3"/>
        <end position="84"/>
    </location>
</feature>
<keyword evidence="4" id="KW-1185">Reference proteome</keyword>
<dbReference type="AlphaFoldDB" id="A0A8B2NQR9"/>
<dbReference type="Gene3D" id="1.20.1050.10">
    <property type="match status" value="1"/>
</dbReference>
<protein>
    <recommendedName>
        <fullName evidence="5">Glutathione S-transferase</fullName>
    </recommendedName>
</protein>
<dbReference type="RefSeq" id="WP_111349518.1">
    <property type="nucleotide sequence ID" value="NZ_JAIWKD010000006.1"/>
</dbReference>
<accession>A0A8B2NQR9</accession>
<proteinExistence type="predicted"/>
<dbReference type="Pfam" id="PF13409">
    <property type="entry name" value="GST_N_2"/>
    <property type="match status" value="1"/>
</dbReference>
<evidence type="ECO:0000259" key="2">
    <source>
        <dbReference type="PROSITE" id="PS50405"/>
    </source>
</evidence>
<dbReference type="PROSITE" id="PS50405">
    <property type="entry name" value="GST_CTER"/>
    <property type="match status" value="1"/>
</dbReference>
<evidence type="ECO:0000313" key="3">
    <source>
        <dbReference type="EMBL" id="RAH99361.1"/>
    </source>
</evidence>
<feature type="domain" description="GST C-terminal" evidence="2">
    <location>
        <begin position="89"/>
        <end position="207"/>
    </location>
</feature>
<sequence>MSETMTLVGRNLSPYARRVAIWCALQGRELERLDVAATDPSQADIMKSYHPGIRVPVLVLADGTRLIESMPICDWLDDSMPDMRLVPATGLARRDCLQRIALAHSTVEKVVSLVYEKNRRPEEFHWKDWQTRVIGQIEGGLAALEEITPEAGFFGGDKPDGSDVAAVCTYQQAEVTNPFLVEGRYPKLTALAARAMKLPAFADTYPG</sequence>
<dbReference type="SUPFAM" id="SSF52833">
    <property type="entry name" value="Thioredoxin-like"/>
    <property type="match status" value="1"/>
</dbReference>
<dbReference type="CDD" id="cd00570">
    <property type="entry name" value="GST_N_family"/>
    <property type="match status" value="1"/>
</dbReference>
<evidence type="ECO:0008006" key="5">
    <source>
        <dbReference type="Google" id="ProtNLM"/>
    </source>
</evidence>
<dbReference type="PANTHER" id="PTHR43968:SF6">
    <property type="entry name" value="GLUTATHIONE S-TRANSFERASE OMEGA"/>
    <property type="match status" value="1"/>
</dbReference>
<dbReference type="EMBL" id="QHHQ01000005">
    <property type="protein sequence ID" value="RAH99361.1"/>
    <property type="molecule type" value="Genomic_DNA"/>
</dbReference>
<evidence type="ECO:0000313" key="4">
    <source>
        <dbReference type="Proteomes" id="UP000249590"/>
    </source>
</evidence>
<dbReference type="InterPro" id="IPR004045">
    <property type="entry name" value="Glutathione_S-Trfase_N"/>
</dbReference>
<dbReference type="GO" id="GO:0005737">
    <property type="term" value="C:cytoplasm"/>
    <property type="evidence" value="ECO:0007669"/>
    <property type="project" value="TreeGrafter"/>
</dbReference>
<dbReference type="Proteomes" id="UP000249590">
    <property type="component" value="Unassembled WGS sequence"/>
</dbReference>
<name>A0A8B2NQR9_9HYPH</name>
<evidence type="ECO:0000259" key="1">
    <source>
        <dbReference type="PROSITE" id="PS50404"/>
    </source>
</evidence>
<dbReference type="InterPro" id="IPR036249">
    <property type="entry name" value="Thioredoxin-like_sf"/>
</dbReference>
<dbReference type="SUPFAM" id="SSF47616">
    <property type="entry name" value="GST C-terminal domain-like"/>
    <property type="match status" value="1"/>
</dbReference>